<comment type="caution">
    <text evidence="1">The sequence shown here is derived from an EMBL/GenBank/DDBJ whole genome shotgun (WGS) entry which is preliminary data.</text>
</comment>
<evidence type="ECO:0000313" key="1">
    <source>
        <dbReference type="EMBL" id="CAF4776621.1"/>
    </source>
</evidence>
<accession>A0A821MY33</accession>
<protein>
    <recommendedName>
        <fullName evidence="3">F-box domain-containing protein</fullName>
    </recommendedName>
</protein>
<gene>
    <name evidence="1" type="ORF">TOA249_LOCUS21905</name>
</gene>
<dbReference type="EMBL" id="CAJOBS010001941">
    <property type="protein sequence ID" value="CAF4776621.1"/>
    <property type="molecule type" value="Genomic_DNA"/>
</dbReference>
<reference evidence="1" key="1">
    <citation type="submission" date="2021-02" db="EMBL/GenBank/DDBJ databases">
        <authorList>
            <person name="Nowell W R."/>
        </authorList>
    </citation>
    <scope>NUCLEOTIDE SEQUENCE</scope>
</reference>
<evidence type="ECO:0000313" key="2">
    <source>
        <dbReference type="Proteomes" id="UP000663838"/>
    </source>
</evidence>
<sequence>METPPNEILLHIFSYLELFDLLTGFWSLNIRFNSLVCLALSIGDNSLNTGLIIKQGLSYNKFSSLFFPLILNSSSLSSSIRRIHFDETNSIICDLIYELLFKGRNILRFPNLKSLILTRCISIEPIIQNISYLIEYQLDELTLTFDHQVFIRDFYVDEHSSMASDTGRCRLKSLRLDISNEFTSGDIHQCLVGNSYFSSNFIVNQCESCCMTLRRLFIRLKYTFFLENLIEHVPNLEEILKTFICEDAEFVYLKRLLNNLNYVEKLKVHLKSDKLIETRRRNIWKSVIDASFIPHYCLPDKIINLINFDFYIYSQCQLSSNDIKRIIKSFYIHSFFVDYTNYSYIFNWPRIDFIWFDLYPSLHLFLEQFNELSPNISCIEVHQTDTEIVPSRNEIREKVLAHLISMTVQLKYLLVERFEWLLHVVQYASDELRREALSTVQYAEFCLPSCSTGSDESIHIGKHLVPFLSTYMSHLQTLRLWQPDDFSWTTKFTFLDINGEIHYEKVESYRAIVQARFPHCRSDVEILRFRLWL</sequence>
<name>A0A821MY33_9BILA</name>
<organism evidence="1 2">
    <name type="scientific">Rotaria socialis</name>
    <dbReference type="NCBI Taxonomy" id="392032"/>
    <lineage>
        <taxon>Eukaryota</taxon>
        <taxon>Metazoa</taxon>
        <taxon>Spiralia</taxon>
        <taxon>Gnathifera</taxon>
        <taxon>Rotifera</taxon>
        <taxon>Eurotatoria</taxon>
        <taxon>Bdelloidea</taxon>
        <taxon>Philodinida</taxon>
        <taxon>Philodinidae</taxon>
        <taxon>Rotaria</taxon>
    </lineage>
</organism>
<dbReference type="Proteomes" id="UP000663838">
    <property type="component" value="Unassembled WGS sequence"/>
</dbReference>
<dbReference type="AlphaFoldDB" id="A0A821MY33"/>
<proteinExistence type="predicted"/>
<evidence type="ECO:0008006" key="3">
    <source>
        <dbReference type="Google" id="ProtNLM"/>
    </source>
</evidence>